<evidence type="ECO:0000313" key="2">
    <source>
        <dbReference type="Proteomes" id="UP000626220"/>
    </source>
</evidence>
<dbReference type="EMBL" id="BNCJ01000014">
    <property type="protein sequence ID" value="GHF63041.1"/>
    <property type="molecule type" value="Genomic_DNA"/>
</dbReference>
<reference evidence="1" key="1">
    <citation type="journal article" date="2014" name="Int. J. Syst. Evol. Microbiol.">
        <title>Complete genome sequence of Corynebacterium casei LMG S-19264T (=DSM 44701T), isolated from a smear-ripened cheese.</title>
        <authorList>
            <consortium name="US DOE Joint Genome Institute (JGI-PGF)"/>
            <person name="Walter F."/>
            <person name="Albersmeier A."/>
            <person name="Kalinowski J."/>
            <person name="Ruckert C."/>
        </authorList>
    </citation>
    <scope>NUCLEOTIDE SEQUENCE</scope>
    <source>
        <strain evidence="1">KCTC 42650</strain>
    </source>
</reference>
<dbReference type="AlphaFoldDB" id="A0A8J3M8V5"/>
<evidence type="ECO:0000313" key="1">
    <source>
        <dbReference type="EMBL" id="GHF63041.1"/>
    </source>
</evidence>
<name>A0A8J3M8V5_9RHOB</name>
<dbReference type="Proteomes" id="UP000626220">
    <property type="component" value="Unassembled WGS sequence"/>
</dbReference>
<protein>
    <submittedName>
        <fullName evidence="1">Uncharacterized protein</fullName>
    </submittedName>
</protein>
<sequence length="72" mass="7509">MPTRLLGAAFAKAVGLACAAFSPFMLLATAPWLDLSFDLDLPSTASDAERASDARPLEWPGPLLPALAEALP</sequence>
<reference evidence="1" key="2">
    <citation type="submission" date="2020-09" db="EMBL/GenBank/DDBJ databases">
        <authorList>
            <person name="Sun Q."/>
            <person name="Kim S."/>
        </authorList>
    </citation>
    <scope>NUCLEOTIDE SEQUENCE</scope>
    <source>
        <strain evidence="1">KCTC 42650</strain>
    </source>
</reference>
<comment type="caution">
    <text evidence="1">The sequence shown here is derived from an EMBL/GenBank/DDBJ whole genome shotgun (WGS) entry which is preliminary data.</text>
</comment>
<organism evidence="1 2">
    <name type="scientific">Seohaeicola zhoushanensis</name>
    <dbReference type="NCBI Taxonomy" id="1569283"/>
    <lineage>
        <taxon>Bacteria</taxon>
        <taxon>Pseudomonadati</taxon>
        <taxon>Pseudomonadota</taxon>
        <taxon>Alphaproteobacteria</taxon>
        <taxon>Rhodobacterales</taxon>
        <taxon>Roseobacteraceae</taxon>
        <taxon>Seohaeicola</taxon>
    </lineage>
</organism>
<accession>A0A8J3M8V5</accession>
<gene>
    <name evidence="1" type="ORF">GCM10017056_37870</name>
</gene>
<proteinExistence type="predicted"/>
<keyword evidence="2" id="KW-1185">Reference proteome</keyword>